<evidence type="ECO:0000256" key="1">
    <source>
        <dbReference type="SAM" id="MobiDB-lite"/>
    </source>
</evidence>
<dbReference type="Proteomes" id="UP000492820">
    <property type="component" value="Unassembled WGS sequence"/>
</dbReference>
<gene>
    <name evidence="2" type="ORF">EgrG_002050000</name>
</gene>
<feature type="region of interest" description="Disordered" evidence="1">
    <location>
        <begin position="1"/>
        <end position="24"/>
    </location>
</feature>
<organism evidence="2">
    <name type="scientific">Echinococcus granulosus</name>
    <name type="common">Hydatid tapeworm</name>
    <dbReference type="NCBI Taxonomy" id="6210"/>
    <lineage>
        <taxon>Eukaryota</taxon>
        <taxon>Metazoa</taxon>
        <taxon>Spiralia</taxon>
        <taxon>Lophotrochozoa</taxon>
        <taxon>Platyhelminthes</taxon>
        <taxon>Cestoda</taxon>
        <taxon>Eucestoda</taxon>
        <taxon>Cyclophyllidea</taxon>
        <taxon>Taeniidae</taxon>
        <taxon>Echinococcus</taxon>
        <taxon>Echinococcus granulosus group</taxon>
    </lineage>
</organism>
<evidence type="ECO:0000313" key="3">
    <source>
        <dbReference type="Proteomes" id="UP000492820"/>
    </source>
</evidence>
<reference evidence="2" key="2">
    <citation type="submission" date="2014-06" db="EMBL/GenBank/DDBJ databases">
        <authorList>
            <person name="Aslett M."/>
        </authorList>
    </citation>
    <scope>NUCLEOTIDE SEQUENCE</scope>
</reference>
<evidence type="ECO:0000313" key="4">
    <source>
        <dbReference type="WBParaSite" id="EgrG_002050000"/>
    </source>
</evidence>
<reference evidence="4" key="3">
    <citation type="submission" date="2020-10" db="UniProtKB">
        <authorList>
            <consortium name="WormBaseParasite"/>
        </authorList>
    </citation>
    <scope>IDENTIFICATION</scope>
</reference>
<accession>A0A068X4P6</accession>
<proteinExistence type="predicted"/>
<name>A0A068X4P6_ECHGR</name>
<evidence type="ECO:0000313" key="2">
    <source>
        <dbReference type="EMBL" id="CDS24879.1"/>
    </source>
</evidence>
<dbReference type="WBParaSite" id="EgrG_002050000">
    <property type="protein sequence ID" value="EgrG_002050000"/>
    <property type="gene ID" value="EgrG_002050000"/>
</dbReference>
<dbReference type="AlphaFoldDB" id="A0A068X4P6"/>
<sequence length="123" mass="13312">MHTLTHPYEVPQSECTTPPPPSATLSISSASPLLCTPPTDVICLLPPSAPQTSSLSRLHEESNSNTSIPWPPHQAHCCADHGQHTPIPLCIQLTTPNGDTSIRPPLRSTITLPCNIRMSSHRR</sequence>
<dbReference type="EMBL" id="LK028636">
    <property type="protein sequence ID" value="CDS24879.1"/>
    <property type="molecule type" value="Genomic_DNA"/>
</dbReference>
<protein>
    <submittedName>
        <fullName evidence="2 4">Uncharacterized protein</fullName>
    </submittedName>
</protein>
<reference evidence="2 3" key="1">
    <citation type="journal article" date="2013" name="Nature">
        <title>The genomes of four tapeworm species reveal adaptations to parasitism.</title>
        <authorList>
            <person name="Tsai I.J."/>
            <person name="Zarowiecki M."/>
            <person name="Holroyd N."/>
            <person name="Garciarrubio A."/>
            <person name="Sanchez-Flores A."/>
            <person name="Brooks K.L."/>
            <person name="Tracey A."/>
            <person name="Bobes R.J."/>
            <person name="Fragoso G."/>
            <person name="Sciutto E."/>
            <person name="Aslett M."/>
            <person name="Beasley H."/>
            <person name="Bennett H.M."/>
            <person name="Cai J."/>
            <person name="Camicia F."/>
            <person name="Clark R."/>
            <person name="Cucher M."/>
            <person name="De Silva N."/>
            <person name="Day T.A."/>
            <person name="Deplazes P."/>
            <person name="Estrada K."/>
            <person name="Fernandez C."/>
            <person name="Holland P.W."/>
            <person name="Hou J."/>
            <person name="Hu S."/>
            <person name="Huckvale T."/>
            <person name="Hung S.S."/>
            <person name="Kamenetzky L."/>
            <person name="Keane J.A."/>
            <person name="Kiss F."/>
            <person name="Koziol U."/>
            <person name="Lambert O."/>
            <person name="Liu K."/>
            <person name="Luo X."/>
            <person name="Luo Y."/>
            <person name="Macchiaroli N."/>
            <person name="Nichol S."/>
            <person name="Paps J."/>
            <person name="Parkinson J."/>
            <person name="Pouchkina-Stantcheva N."/>
            <person name="Riddiford N."/>
            <person name="Rosenzvit M."/>
            <person name="Salinas G."/>
            <person name="Wasmuth J.D."/>
            <person name="Zamanian M."/>
            <person name="Zheng Y."/>
            <person name="Cai X."/>
            <person name="Soberon X."/>
            <person name="Olson P.D."/>
            <person name="Laclette J.P."/>
            <person name="Brehm K."/>
            <person name="Berriman M."/>
            <person name="Garciarrubio A."/>
            <person name="Bobes R.J."/>
            <person name="Fragoso G."/>
            <person name="Sanchez-Flores A."/>
            <person name="Estrada K."/>
            <person name="Cevallos M.A."/>
            <person name="Morett E."/>
            <person name="Gonzalez V."/>
            <person name="Portillo T."/>
            <person name="Ochoa-Leyva A."/>
            <person name="Jose M.V."/>
            <person name="Sciutto E."/>
            <person name="Landa A."/>
            <person name="Jimenez L."/>
            <person name="Valdes V."/>
            <person name="Carrero J.C."/>
            <person name="Larralde C."/>
            <person name="Morales-Montor J."/>
            <person name="Limon-Lason J."/>
            <person name="Soberon X."/>
            <person name="Laclette J.P."/>
        </authorList>
    </citation>
    <scope>NUCLEOTIDE SEQUENCE [LARGE SCALE GENOMIC DNA]</scope>
</reference>